<dbReference type="HOGENOM" id="CLU_1371623_0_0_6"/>
<reference evidence="1 2" key="1">
    <citation type="journal article" date="2013" name="Genome Announc.">
        <title>Genome Sequence of Thalassolituus oleivorans MIL-1 (DSM 14913T).</title>
        <authorList>
            <person name="Golyshin P.N."/>
            <person name="Werner J."/>
            <person name="Chernikova T.N."/>
            <person name="Tran H."/>
            <person name="Ferrer M."/>
            <person name="Yakimov M.M."/>
            <person name="Teeling H."/>
            <person name="Golyshina O.V."/>
        </authorList>
    </citation>
    <scope>NUCLEOTIDE SEQUENCE [LARGE SCALE GENOMIC DNA]</scope>
    <source>
        <strain evidence="1 2">MIL-1</strain>
    </source>
</reference>
<proteinExistence type="predicted"/>
<name>M5DW14_9GAMM</name>
<dbReference type="EMBL" id="HF680312">
    <property type="protein sequence ID" value="CCU73468.1"/>
    <property type="molecule type" value="Genomic_DNA"/>
</dbReference>
<gene>
    <name evidence="1" type="ORF">TOL_3072</name>
</gene>
<sequence length="212" mass="22648">MFIGSDKSWTVPLMIMELIMKNLSNKHLLILPSLFLSAAVMAGADSNDVYLHVNGLTDCSYAVSAYDVSKNKDYDGTSAKVEDGKCKITVKADRHKTEQVAEWFADHVGTGSAIACDSSGPMPDELNFAVEGTLVLTQGDKVTTCADLILAQGNITAAFTNNWWLGSPNVKSGGVPYIGPLLQNCSSGGILPQIVTYSPPQPCVNNFSLVVE</sequence>
<protein>
    <submittedName>
        <fullName evidence="1">Uncharacterized protein</fullName>
    </submittedName>
</protein>
<accession>M5DW14</accession>
<evidence type="ECO:0000313" key="2">
    <source>
        <dbReference type="Proteomes" id="UP000011866"/>
    </source>
</evidence>
<evidence type="ECO:0000313" key="1">
    <source>
        <dbReference type="EMBL" id="CCU73468.1"/>
    </source>
</evidence>
<keyword evidence="2" id="KW-1185">Reference proteome</keyword>
<dbReference type="eggNOG" id="ENOG5032W3B">
    <property type="taxonomic scope" value="Bacteria"/>
</dbReference>
<dbReference type="KEGG" id="tol:TOL_3072"/>
<dbReference type="Proteomes" id="UP000011866">
    <property type="component" value="Chromosome"/>
</dbReference>
<organism evidence="1 2">
    <name type="scientific">Thalassolituus oleivorans MIL-1</name>
    <dbReference type="NCBI Taxonomy" id="1298593"/>
    <lineage>
        <taxon>Bacteria</taxon>
        <taxon>Pseudomonadati</taxon>
        <taxon>Pseudomonadota</taxon>
        <taxon>Gammaproteobacteria</taxon>
        <taxon>Oceanospirillales</taxon>
        <taxon>Oceanospirillaceae</taxon>
        <taxon>Thalassolituus</taxon>
    </lineage>
</organism>
<dbReference type="AlphaFoldDB" id="M5DW14"/>